<sequence>MSIPSDITVFESYILKALNVVGWFWHHFSFIPWYLASGNFKKLKCGTLQAKSVSGSPGGPYRNIESLSELKTGFAGCQTIDSLFKKTVLQYGDKNCMGTRELIAEEDEVQANGRVFKKVILGEYQWLTYNQAYDHVKRISSGIKALGVKSKDYVLIFAETKTEWMLTAQACFLRNFSIVTIYTTLGDDAIAYGFNQVKSHTVFTDAVLLPKIKKILPQLKFLKTIIYFGDIKKSTLSDFPEDIRIFSLQQIEDLGAKLKNINEPVDSPKPDDVAVIMYTSGSTGVPKGVVLTHKNVTSCLEGALSCIPALTAQDKYIGYLPLAHILELLVECGVLSRGVPIGYSNALTLSDQSSKIKKGTKGDISVIKPTIMAAVPMIFDRIRTAVMDKIKSGPRTTYLLFHFAYEYKLKQVRKGYDTPLLNRLIFNKVKSILGGELRFMLCGGAPLSPETEEFLNICFCCPVGQGYGLTETCAAGTVCAEWDHSTGRVGRPLTCCELKLVDWEEGGYLTSNKPYPRGEIVIRGQNVASGYFENPEATAEVFKMEDGKWSFYTGDIGEVHPDGVFKIIDRKKDLIKLSHGEYVSLAKVESTIKNSSYIDNCCAYGDSQASYLVLLAVPNHTAIMELANQLSVSGSFEDVCRNKSVIDAIMKDINVLSIKNGLNKTEQPAKVKLCTESWLPESDLVTAAFKLKRKSIEKFYQKDIEIMYLN</sequence>
<evidence type="ECO:0000256" key="6">
    <source>
        <dbReference type="ARBA" id="ARBA00026121"/>
    </source>
</evidence>
<evidence type="ECO:0000256" key="4">
    <source>
        <dbReference type="ARBA" id="ARBA00022832"/>
    </source>
</evidence>
<dbReference type="EC" id="6.2.1.3" evidence="6"/>
<feature type="domain" description="AMP-dependent synthetase/ligase" evidence="8">
    <location>
        <begin position="110"/>
        <end position="532"/>
    </location>
</feature>
<dbReference type="RefSeq" id="XP_065645017.1">
    <property type="nucleotide sequence ID" value="XM_065788945.1"/>
</dbReference>
<keyword evidence="4" id="KW-0443">Lipid metabolism</keyword>
<comment type="catalytic activity">
    <reaction evidence="7">
        <text>a long-chain fatty acid + ATP + CoA = a long-chain fatty acyl-CoA + AMP + diphosphate</text>
        <dbReference type="Rhea" id="RHEA:15421"/>
        <dbReference type="ChEBI" id="CHEBI:30616"/>
        <dbReference type="ChEBI" id="CHEBI:33019"/>
        <dbReference type="ChEBI" id="CHEBI:57287"/>
        <dbReference type="ChEBI" id="CHEBI:57560"/>
        <dbReference type="ChEBI" id="CHEBI:83139"/>
        <dbReference type="ChEBI" id="CHEBI:456215"/>
        <dbReference type="EC" id="6.2.1.3"/>
    </reaction>
</comment>
<keyword evidence="5" id="KW-0067">ATP-binding</keyword>
<evidence type="ECO:0000313" key="9">
    <source>
        <dbReference type="Proteomes" id="UP001652625"/>
    </source>
</evidence>
<dbReference type="PANTHER" id="PTHR43272">
    <property type="entry name" value="LONG-CHAIN-FATTY-ACID--COA LIGASE"/>
    <property type="match status" value="1"/>
</dbReference>
<gene>
    <name evidence="10" type="primary">LOC100204669</name>
</gene>
<evidence type="ECO:0000256" key="1">
    <source>
        <dbReference type="ARBA" id="ARBA00006432"/>
    </source>
</evidence>
<dbReference type="GeneID" id="100204669"/>
<reference evidence="10" key="2">
    <citation type="submission" date="2025-08" db="UniProtKB">
        <authorList>
            <consortium name="RefSeq"/>
        </authorList>
    </citation>
    <scope>IDENTIFICATION</scope>
</reference>
<dbReference type="SUPFAM" id="SSF56801">
    <property type="entry name" value="Acetyl-CoA synthetase-like"/>
    <property type="match status" value="1"/>
</dbReference>
<evidence type="ECO:0000259" key="8">
    <source>
        <dbReference type="Pfam" id="PF00501"/>
    </source>
</evidence>
<dbReference type="PROSITE" id="PS00455">
    <property type="entry name" value="AMP_BINDING"/>
    <property type="match status" value="1"/>
</dbReference>
<evidence type="ECO:0000256" key="2">
    <source>
        <dbReference type="ARBA" id="ARBA00022598"/>
    </source>
</evidence>
<dbReference type="Pfam" id="PF00501">
    <property type="entry name" value="AMP-binding"/>
    <property type="match status" value="1"/>
</dbReference>
<comment type="similarity">
    <text evidence="1">Belongs to the ATP-dependent AMP-binding enzyme family.</text>
</comment>
<evidence type="ECO:0000256" key="3">
    <source>
        <dbReference type="ARBA" id="ARBA00022741"/>
    </source>
</evidence>
<dbReference type="Proteomes" id="UP001652625">
    <property type="component" value="Chromosome 01"/>
</dbReference>
<dbReference type="PANTHER" id="PTHR43272:SF83">
    <property type="entry name" value="ACYL-COA SYNTHETASE LONG-CHAIN, ISOFORM J"/>
    <property type="match status" value="1"/>
</dbReference>
<proteinExistence type="inferred from homology"/>
<evidence type="ECO:0000256" key="7">
    <source>
        <dbReference type="ARBA" id="ARBA00036813"/>
    </source>
</evidence>
<organism evidence="9 10">
    <name type="scientific">Hydra vulgaris</name>
    <name type="common">Hydra</name>
    <name type="synonym">Hydra attenuata</name>
    <dbReference type="NCBI Taxonomy" id="6087"/>
    <lineage>
        <taxon>Eukaryota</taxon>
        <taxon>Metazoa</taxon>
        <taxon>Cnidaria</taxon>
        <taxon>Hydrozoa</taxon>
        <taxon>Hydroidolina</taxon>
        <taxon>Anthoathecata</taxon>
        <taxon>Aplanulata</taxon>
        <taxon>Hydridae</taxon>
        <taxon>Hydra</taxon>
    </lineage>
</organism>
<reference evidence="9" key="1">
    <citation type="submission" date="2025-05" db="UniProtKB">
        <authorList>
            <consortium name="RefSeq"/>
        </authorList>
    </citation>
    <scope>NUCLEOTIDE SEQUENCE [LARGE SCALE GENOMIC DNA]</scope>
</reference>
<accession>A0ABM4B819</accession>
<dbReference type="InterPro" id="IPR000873">
    <property type="entry name" value="AMP-dep_synth/lig_dom"/>
</dbReference>
<evidence type="ECO:0000256" key="5">
    <source>
        <dbReference type="ARBA" id="ARBA00022840"/>
    </source>
</evidence>
<keyword evidence="4" id="KW-0276">Fatty acid metabolism</keyword>
<dbReference type="InterPro" id="IPR020845">
    <property type="entry name" value="AMP-binding_CS"/>
</dbReference>
<keyword evidence="9" id="KW-1185">Reference proteome</keyword>
<dbReference type="Gene3D" id="3.40.50.12780">
    <property type="entry name" value="N-terminal domain of ligase-like"/>
    <property type="match status" value="1"/>
</dbReference>
<keyword evidence="3" id="KW-0547">Nucleotide-binding</keyword>
<name>A0ABM4B819_HYDVU</name>
<evidence type="ECO:0000313" key="10">
    <source>
        <dbReference type="RefSeq" id="XP_065645017.1"/>
    </source>
</evidence>
<keyword evidence="2 10" id="KW-0436">Ligase</keyword>
<dbReference type="InterPro" id="IPR042099">
    <property type="entry name" value="ANL_N_sf"/>
</dbReference>
<dbReference type="GO" id="GO:0016874">
    <property type="term" value="F:ligase activity"/>
    <property type="evidence" value="ECO:0007669"/>
    <property type="project" value="UniProtKB-KW"/>
</dbReference>
<protein>
    <recommendedName>
        <fullName evidence="6">long-chain-fatty-acid--CoA ligase</fullName>
        <ecNumber evidence="6">6.2.1.3</ecNumber>
    </recommendedName>
</protein>